<keyword evidence="3" id="KW-1185">Reference proteome</keyword>
<reference evidence="3" key="1">
    <citation type="journal article" date="2013" name="Science">
        <title>The Amborella genome and the evolution of flowering plants.</title>
        <authorList>
            <consortium name="Amborella Genome Project"/>
        </authorList>
    </citation>
    <scope>NUCLEOTIDE SEQUENCE [LARGE SCALE GENOMIC DNA]</scope>
</reference>
<accession>U5CSZ2</accession>
<name>U5CSZ2_AMBTC</name>
<protein>
    <submittedName>
        <fullName evidence="2">Uncharacterized protein</fullName>
    </submittedName>
</protein>
<gene>
    <name evidence="2" type="ORF">AMTR_s00052p00091700</name>
</gene>
<evidence type="ECO:0000313" key="2">
    <source>
        <dbReference type="EMBL" id="ERN16381.1"/>
    </source>
</evidence>
<sequence length="123" mass="13467">MDHCAADSIDDGYEYASPSTYQPNSNPTTILSPPPPYYYASPSTYHPNSNPTTTLSPPPPYSCASLSTYYPTTILSPRPHHPCANNLIVMIGRERADNFLRAKEALNASIKREGGAFDIETSK</sequence>
<organism evidence="2 3">
    <name type="scientific">Amborella trichopoda</name>
    <dbReference type="NCBI Taxonomy" id="13333"/>
    <lineage>
        <taxon>Eukaryota</taxon>
        <taxon>Viridiplantae</taxon>
        <taxon>Streptophyta</taxon>
        <taxon>Embryophyta</taxon>
        <taxon>Tracheophyta</taxon>
        <taxon>Spermatophyta</taxon>
        <taxon>Magnoliopsida</taxon>
        <taxon>Amborellales</taxon>
        <taxon>Amborellaceae</taxon>
        <taxon>Amborella</taxon>
    </lineage>
</organism>
<dbReference type="Proteomes" id="UP000017836">
    <property type="component" value="Unassembled WGS sequence"/>
</dbReference>
<evidence type="ECO:0000313" key="3">
    <source>
        <dbReference type="Proteomes" id="UP000017836"/>
    </source>
</evidence>
<dbReference type="HOGENOM" id="CLU_2018304_0_0_1"/>
<dbReference type="AlphaFoldDB" id="U5CSZ2"/>
<dbReference type="EMBL" id="KI392446">
    <property type="protein sequence ID" value="ERN16381.1"/>
    <property type="molecule type" value="Genomic_DNA"/>
</dbReference>
<dbReference type="Gramene" id="ERN16381">
    <property type="protein sequence ID" value="ERN16381"/>
    <property type="gene ID" value="AMTR_s00052p00091700"/>
</dbReference>
<feature type="compositionally biased region" description="Polar residues" evidence="1">
    <location>
        <begin position="17"/>
        <end position="31"/>
    </location>
</feature>
<evidence type="ECO:0000256" key="1">
    <source>
        <dbReference type="SAM" id="MobiDB-lite"/>
    </source>
</evidence>
<feature type="region of interest" description="Disordered" evidence="1">
    <location>
        <begin position="1"/>
        <end position="35"/>
    </location>
</feature>
<proteinExistence type="predicted"/>